<dbReference type="OMA" id="ASCFCER"/>
<comment type="similarity">
    <text evidence="2">Belongs to the UPF0496 family.</text>
</comment>
<evidence type="ECO:0000256" key="2">
    <source>
        <dbReference type="ARBA" id="ARBA00009074"/>
    </source>
</evidence>
<evidence type="ECO:0000256" key="5">
    <source>
        <dbReference type="ARBA" id="ARBA00023136"/>
    </source>
</evidence>
<dbReference type="Pfam" id="PF05055">
    <property type="entry name" value="DUF677"/>
    <property type="match status" value="2"/>
</dbReference>
<dbReference type="PANTHER" id="PTHR31113:SF32">
    <property type="entry name" value="UPF0496 PLANT-LIKE PROTEIN"/>
    <property type="match status" value="1"/>
</dbReference>
<dbReference type="InterPro" id="IPR007749">
    <property type="entry name" value="DUF677"/>
</dbReference>
<gene>
    <name evidence="7" type="ORF">Ccrd_005372</name>
</gene>
<feature type="transmembrane region" description="Helical" evidence="6">
    <location>
        <begin position="587"/>
        <end position="606"/>
    </location>
</feature>
<evidence type="ECO:0000256" key="1">
    <source>
        <dbReference type="ARBA" id="ARBA00004370"/>
    </source>
</evidence>
<dbReference type="Proteomes" id="UP000243975">
    <property type="component" value="Unassembled WGS sequence"/>
</dbReference>
<dbReference type="EMBL" id="LEKV01004813">
    <property type="protein sequence ID" value="KVH92567.1"/>
    <property type="molecule type" value="Genomic_DNA"/>
</dbReference>
<evidence type="ECO:0000313" key="8">
    <source>
        <dbReference type="Proteomes" id="UP000243975"/>
    </source>
</evidence>
<protein>
    <submittedName>
        <fullName evidence="7">Uncharacterized protein</fullName>
    </submittedName>
</protein>
<organism evidence="7 8">
    <name type="scientific">Cynara cardunculus var. scolymus</name>
    <name type="common">Globe artichoke</name>
    <name type="synonym">Cynara scolymus</name>
    <dbReference type="NCBI Taxonomy" id="59895"/>
    <lineage>
        <taxon>Eukaryota</taxon>
        <taxon>Viridiplantae</taxon>
        <taxon>Streptophyta</taxon>
        <taxon>Embryophyta</taxon>
        <taxon>Tracheophyta</taxon>
        <taxon>Spermatophyta</taxon>
        <taxon>Magnoliopsida</taxon>
        <taxon>eudicotyledons</taxon>
        <taxon>Gunneridae</taxon>
        <taxon>Pentapetalae</taxon>
        <taxon>asterids</taxon>
        <taxon>campanulids</taxon>
        <taxon>Asterales</taxon>
        <taxon>Asteraceae</taxon>
        <taxon>Carduoideae</taxon>
        <taxon>Cardueae</taxon>
        <taxon>Carduinae</taxon>
        <taxon>Cynara</taxon>
    </lineage>
</organism>
<evidence type="ECO:0000256" key="6">
    <source>
        <dbReference type="SAM" id="Phobius"/>
    </source>
</evidence>
<sequence length="722" mass="80773">MGCLFSKHSGHPRWWSSCSSKFKLNPDLTSYQDACRSDPDLKSFDSTQRDRTTRVIKSVAADVQVRSLSLDSLRQVIGSLHDMNQDVVKFLLECEEDISKSHELSSLVKDFFRLSILILDFCISLENCLKNASYSSSFLQIAIKQFDEDNDHLKTLEHFKQFKALEAPFPVEFFRKYESVCEQQQSMQKKLEKQTGKVAKKLKSAKVWRKLTNVIFVVTFSAVLICTVVTAAVSAPAVVIALAAAAAAAVGPMGKWVDSLWKEYETELKGQRKVMISMDTGNDVVIAELKNIKALVDKFGNEREDLLQKAEFAIKEEEKDAEAVAVADAVAAAVNEMRRIMSDFEKTIADLSLHPPAGSSSSSGTHSTSKLMLSPDLNSYQEACRSDPDLQSFDSTLQDRTTRVINSLAAGVEVRSLSLDSLREVTGSLLDMNQEVVKVILECKKDIWKNDELFSLVEDFFDLSILTLDFCISLENCLKNARHSSSFLKIAINQFDGDNDYLKTLEQFKRFEALEAPFSEEFFENFQSVYKQQLSMLKKLQKQKGKVAKKLKSTKTWRKLTNVIFVITFSTVLICSVVAAAVAAPPVVVALAAAAAVPLGSMGKWVNSLWKKYETELKGQRELISSMQIGSSIVIKDLVNIKALVDKLGIEMEGLLQNAEFAIKEEEEEAVAMAVDEMRKNVNDFGKTIDDLSDHAFKIRGDISKARKMIVQRLSKNPSDSY</sequence>
<dbReference type="GO" id="GO:0016020">
    <property type="term" value="C:membrane"/>
    <property type="evidence" value="ECO:0007669"/>
    <property type="project" value="UniProtKB-SubCell"/>
</dbReference>
<proteinExistence type="inferred from homology"/>
<name>A0A103XKR2_CYNCS</name>
<keyword evidence="5 6" id="KW-0472">Membrane</keyword>
<feature type="transmembrane region" description="Helical" evidence="6">
    <location>
        <begin position="560"/>
        <end position="581"/>
    </location>
</feature>
<keyword evidence="3 6" id="KW-0812">Transmembrane</keyword>
<comment type="subcellular location">
    <subcellularLocation>
        <location evidence="1">Membrane</location>
    </subcellularLocation>
</comment>
<dbReference type="PANTHER" id="PTHR31113">
    <property type="entry name" value="UPF0496 PROTEIN 3-RELATED"/>
    <property type="match status" value="1"/>
</dbReference>
<feature type="transmembrane region" description="Helical" evidence="6">
    <location>
        <begin position="211"/>
        <end position="232"/>
    </location>
</feature>
<accession>A0A103XKR2</accession>
<dbReference type="Gramene" id="KVH92567">
    <property type="protein sequence ID" value="KVH92567"/>
    <property type="gene ID" value="Ccrd_005372"/>
</dbReference>
<dbReference type="STRING" id="59895.A0A103XKR2"/>
<reference evidence="7 8" key="1">
    <citation type="journal article" date="2016" name="Sci. Rep.">
        <title>The genome sequence of the outbreeding globe artichoke constructed de novo incorporating a phase-aware low-pass sequencing strategy of F1 progeny.</title>
        <authorList>
            <person name="Scaglione D."/>
            <person name="Reyes-Chin-Wo S."/>
            <person name="Acquadro A."/>
            <person name="Froenicke L."/>
            <person name="Portis E."/>
            <person name="Beitel C."/>
            <person name="Tirone M."/>
            <person name="Mauro R."/>
            <person name="Lo Monaco A."/>
            <person name="Mauromicale G."/>
            <person name="Faccioli P."/>
            <person name="Cattivelli L."/>
            <person name="Rieseberg L."/>
            <person name="Michelmore R."/>
            <person name="Lanteri S."/>
        </authorList>
    </citation>
    <scope>NUCLEOTIDE SEQUENCE [LARGE SCALE GENOMIC DNA]</scope>
    <source>
        <strain evidence="7">2C</strain>
    </source>
</reference>
<comment type="caution">
    <text evidence="7">The sequence shown here is derived from an EMBL/GenBank/DDBJ whole genome shotgun (WGS) entry which is preliminary data.</text>
</comment>
<feature type="transmembrane region" description="Helical" evidence="6">
    <location>
        <begin position="238"/>
        <end position="257"/>
    </location>
</feature>
<evidence type="ECO:0000313" key="7">
    <source>
        <dbReference type="EMBL" id="KVH92567.1"/>
    </source>
</evidence>
<evidence type="ECO:0000256" key="3">
    <source>
        <dbReference type="ARBA" id="ARBA00022692"/>
    </source>
</evidence>
<dbReference type="AlphaFoldDB" id="A0A103XKR2"/>
<keyword evidence="8" id="KW-1185">Reference proteome</keyword>
<evidence type="ECO:0000256" key="4">
    <source>
        <dbReference type="ARBA" id="ARBA00022989"/>
    </source>
</evidence>
<keyword evidence="4 6" id="KW-1133">Transmembrane helix</keyword>